<evidence type="ECO:0000256" key="5">
    <source>
        <dbReference type="ARBA" id="ARBA00023002"/>
    </source>
</evidence>
<evidence type="ECO:0000256" key="4">
    <source>
        <dbReference type="ARBA" id="ARBA00022827"/>
    </source>
</evidence>
<comment type="similarity">
    <text evidence="2">Belongs to the acyl-CoA dehydrogenase family.</text>
</comment>
<dbReference type="GO" id="GO:0050660">
    <property type="term" value="F:flavin adenine dinucleotide binding"/>
    <property type="evidence" value="ECO:0007669"/>
    <property type="project" value="InterPro"/>
</dbReference>
<evidence type="ECO:0000256" key="2">
    <source>
        <dbReference type="ARBA" id="ARBA00009347"/>
    </source>
</evidence>
<dbReference type="Gene3D" id="2.40.110.10">
    <property type="entry name" value="Butyryl-CoA Dehydrogenase, subunit A, domain 2"/>
    <property type="match status" value="1"/>
</dbReference>
<evidence type="ECO:0000259" key="7">
    <source>
        <dbReference type="Pfam" id="PF02770"/>
    </source>
</evidence>
<comment type="caution">
    <text evidence="9">The sequence shown here is derived from an EMBL/GenBank/DDBJ whole genome shotgun (WGS) entry which is preliminary data.</text>
</comment>
<evidence type="ECO:0000313" key="10">
    <source>
        <dbReference type="Proteomes" id="UP000622890"/>
    </source>
</evidence>
<evidence type="ECO:0000259" key="6">
    <source>
        <dbReference type="Pfam" id="PF00441"/>
    </source>
</evidence>
<feature type="domain" description="Acyl-CoA oxidase/dehydrogenase middle" evidence="7">
    <location>
        <begin position="129"/>
        <end position="216"/>
    </location>
</feature>
<dbReference type="InterPro" id="IPR037069">
    <property type="entry name" value="AcylCoA_DH/ox_N_sf"/>
</dbReference>
<dbReference type="InterPro" id="IPR006091">
    <property type="entry name" value="Acyl-CoA_Oxase/DH_mid-dom"/>
</dbReference>
<dbReference type="EMBL" id="JAEPBG010000001">
    <property type="protein sequence ID" value="MBK4733103.1"/>
    <property type="molecule type" value="Genomic_DNA"/>
</dbReference>
<dbReference type="InterPro" id="IPR036250">
    <property type="entry name" value="AcylCo_DH-like_C"/>
</dbReference>
<feature type="domain" description="Acyl-CoA dehydrogenase/oxidase N-terminal" evidence="8">
    <location>
        <begin position="6"/>
        <end position="120"/>
    </location>
</feature>
<dbReference type="Pfam" id="PF02771">
    <property type="entry name" value="Acyl-CoA_dh_N"/>
    <property type="match status" value="1"/>
</dbReference>
<feature type="domain" description="Acyl-CoA dehydrogenase/oxidase C-terminal" evidence="6">
    <location>
        <begin position="237"/>
        <end position="379"/>
    </location>
</feature>
<protein>
    <submittedName>
        <fullName evidence="9">Acyl-CoA dehydrogenase family protein</fullName>
    </submittedName>
</protein>
<dbReference type="PANTHER" id="PTHR43884:SF20">
    <property type="entry name" value="ACYL-COA DEHYDROGENASE FADE28"/>
    <property type="match status" value="1"/>
</dbReference>
<dbReference type="Gene3D" id="1.10.540.10">
    <property type="entry name" value="Acyl-CoA dehydrogenase/oxidase, N-terminal domain"/>
    <property type="match status" value="1"/>
</dbReference>
<dbReference type="RefSeq" id="WP_200589582.1">
    <property type="nucleotide sequence ID" value="NZ_JAEPBG010000001.1"/>
</dbReference>
<dbReference type="PANTHER" id="PTHR43884">
    <property type="entry name" value="ACYL-COA DEHYDROGENASE"/>
    <property type="match status" value="1"/>
</dbReference>
<keyword evidence="5" id="KW-0560">Oxidoreductase</keyword>
<comment type="cofactor">
    <cofactor evidence="1">
        <name>FAD</name>
        <dbReference type="ChEBI" id="CHEBI:57692"/>
    </cofactor>
</comment>
<dbReference type="SUPFAM" id="SSF47203">
    <property type="entry name" value="Acyl-CoA dehydrogenase C-terminal domain-like"/>
    <property type="match status" value="1"/>
</dbReference>
<dbReference type="Gene3D" id="1.20.140.10">
    <property type="entry name" value="Butyryl-CoA Dehydrogenase, subunit A, domain 3"/>
    <property type="match status" value="1"/>
</dbReference>
<dbReference type="InterPro" id="IPR009075">
    <property type="entry name" value="AcylCo_DH/oxidase_C"/>
</dbReference>
<keyword evidence="4" id="KW-0274">FAD</keyword>
<dbReference type="Pfam" id="PF00441">
    <property type="entry name" value="Acyl-CoA_dh_1"/>
    <property type="match status" value="1"/>
</dbReference>
<dbReference type="AlphaFoldDB" id="A0A934SWF3"/>
<evidence type="ECO:0000256" key="3">
    <source>
        <dbReference type="ARBA" id="ARBA00022630"/>
    </source>
</evidence>
<sequence length="381" mass="40490">MDFTFTEEQQMLQDTTRRFVAGEYSPETRRERLRAQAAGNADRKVWQGLADLGLTALNVPEADGGLGGSAIDTMLVMQALGEGLVNEPFLTSAVLSTQALTLLGSESQRAVMLPALAAGEMIAVFAHDERATRFDRMAVATRARIDEAGYVLNGAKSMIAYAPTADVLLVTARVGEAHQDGGLAVFAVPRVAEGVTITSFTMVDGAPGGEISFNDVRLPAQALLGESALDASAAIAQVLDAGIAAICAEAVGALDKLLAATVEYTRTRKQFGVPIGKFQALQHRMADMVLHIEQARSMSYLASVRCGDADAATREQTLSAAKVIVGQACRFVSQQAVQLHGGMGVTDELDVGHYFKRLMAIELQFGSTDSHLEHYAARMAA</sequence>
<dbReference type="InterPro" id="IPR009100">
    <property type="entry name" value="AcylCoA_DH/oxidase_NM_dom_sf"/>
</dbReference>
<evidence type="ECO:0000256" key="1">
    <source>
        <dbReference type="ARBA" id="ARBA00001974"/>
    </source>
</evidence>
<evidence type="ECO:0000313" key="9">
    <source>
        <dbReference type="EMBL" id="MBK4733103.1"/>
    </source>
</evidence>
<name>A0A934SWF3_9BURK</name>
<dbReference type="CDD" id="cd00567">
    <property type="entry name" value="ACAD"/>
    <property type="match status" value="1"/>
</dbReference>
<dbReference type="Proteomes" id="UP000622890">
    <property type="component" value="Unassembled WGS sequence"/>
</dbReference>
<dbReference type="Pfam" id="PF02770">
    <property type="entry name" value="Acyl-CoA_dh_M"/>
    <property type="match status" value="1"/>
</dbReference>
<dbReference type="GO" id="GO:0003995">
    <property type="term" value="F:acyl-CoA dehydrogenase activity"/>
    <property type="evidence" value="ECO:0007669"/>
    <property type="project" value="TreeGrafter"/>
</dbReference>
<accession>A0A934SWF3</accession>
<gene>
    <name evidence="9" type="ORF">JJB74_00540</name>
</gene>
<dbReference type="InterPro" id="IPR013786">
    <property type="entry name" value="AcylCoA_DH/ox_N"/>
</dbReference>
<organism evidence="9 10">
    <name type="scientific">Noviherbaspirillum pedocola</name>
    <dbReference type="NCBI Taxonomy" id="2801341"/>
    <lineage>
        <taxon>Bacteria</taxon>
        <taxon>Pseudomonadati</taxon>
        <taxon>Pseudomonadota</taxon>
        <taxon>Betaproteobacteria</taxon>
        <taxon>Burkholderiales</taxon>
        <taxon>Oxalobacteraceae</taxon>
        <taxon>Noviherbaspirillum</taxon>
    </lineage>
</organism>
<proteinExistence type="inferred from homology"/>
<dbReference type="SUPFAM" id="SSF56645">
    <property type="entry name" value="Acyl-CoA dehydrogenase NM domain-like"/>
    <property type="match status" value="1"/>
</dbReference>
<reference evidence="9" key="1">
    <citation type="submission" date="2021-01" db="EMBL/GenBank/DDBJ databases">
        <title>Genome sequence of strain Noviherbaspirillum sp. DKR-6.</title>
        <authorList>
            <person name="Chaudhary D.K."/>
        </authorList>
    </citation>
    <scope>NUCLEOTIDE SEQUENCE</scope>
    <source>
        <strain evidence="9">DKR-6</strain>
    </source>
</reference>
<evidence type="ECO:0000259" key="8">
    <source>
        <dbReference type="Pfam" id="PF02771"/>
    </source>
</evidence>
<dbReference type="InterPro" id="IPR046373">
    <property type="entry name" value="Acyl-CoA_Oxase/DH_mid-dom_sf"/>
</dbReference>
<keyword evidence="3" id="KW-0285">Flavoprotein</keyword>
<keyword evidence="10" id="KW-1185">Reference proteome</keyword>